<dbReference type="Proteomes" id="UP000046947">
    <property type="component" value="Unassembled WGS sequence"/>
</dbReference>
<dbReference type="EMBL" id="CGCX01001640">
    <property type="protein sequence ID" value="CFR98815.1"/>
    <property type="molecule type" value="Genomic_DNA"/>
</dbReference>
<gene>
    <name evidence="2" type="ORF">ERS007657_03417</name>
    <name evidence="3" type="ORF">ERS007679_03226</name>
    <name evidence="1" type="ORF">ERS007688_04283</name>
</gene>
<evidence type="ECO:0000313" key="5">
    <source>
        <dbReference type="Proteomes" id="UP000046680"/>
    </source>
</evidence>
<evidence type="ECO:0000313" key="3">
    <source>
        <dbReference type="EMBL" id="COW14306.1"/>
    </source>
</evidence>
<evidence type="ECO:0000313" key="1">
    <source>
        <dbReference type="EMBL" id="CFE81138.1"/>
    </source>
</evidence>
<dbReference type="EMBL" id="CFOH01001197">
    <property type="protein sequence ID" value="CFE81138.1"/>
    <property type="molecule type" value="Genomic_DNA"/>
</dbReference>
<organism evidence="1 6">
    <name type="scientific">Mycobacterium tuberculosis</name>
    <dbReference type="NCBI Taxonomy" id="1773"/>
    <lineage>
        <taxon>Bacteria</taxon>
        <taxon>Bacillati</taxon>
        <taxon>Actinomycetota</taxon>
        <taxon>Actinomycetes</taxon>
        <taxon>Mycobacteriales</taxon>
        <taxon>Mycobacteriaceae</taxon>
        <taxon>Mycobacterium</taxon>
        <taxon>Mycobacterium tuberculosis complex</taxon>
    </lineage>
</organism>
<dbReference type="EMBL" id="CSAD01000552">
    <property type="protein sequence ID" value="COW14306.1"/>
    <property type="molecule type" value="Genomic_DNA"/>
</dbReference>
<protein>
    <submittedName>
        <fullName evidence="1">Uncharacterized protein</fullName>
    </submittedName>
</protein>
<dbReference type="Proteomes" id="UP000046680">
    <property type="component" value="Unassembled WGS sequence"/>
</dbReference>
<dbReference type="Proteomes" id="UP000045842">
    <property type="component" value="Unassembled WGS sequence"/>
</dbReference>
<evidence type="ECO:0000313" key="2">
    <source>
        <dbReference type="EMBL" id="CFR98815.1"/>
    </source>
</evidence>
<reference evidence="4 5" key="1">
    <citation type="submission" date="2015-03" db="EMBL/GenBank/DDBJ databases">
        <authorList>
            <consortium name="Pathogen Informatics"/>
        </authorList>
    </citation>
    <scope>NUCLEOTIDE SEQUENCE [LARGE SCALE GENOMIC DNA]</scope>
    <source>
        <strain evidence="2 5">C09601061</strain>
        <strain evidence="3 4">G09801536</strain>
        <strain evidence="1 6">H09601792</strain>
    </source>
</reference>
<name>A0A654TU03_MYCTX</name>
<proteinExistence type="predicted"/>
<accession>A0A654TU03</accession>
<evidence type="ECO:0000313" key="6">
    <source>
        <dbReference type="Proteomes" id="UP000046947"/>
    </source>
</evidence>
<sequence>MLACATARFWNKRMSMSGCSVRYHECATNAAINARPVIAGINTCRSAIVPRAGLDDTPNRKVARPGDSNKRPM</sequence>
<dbReference type="AlphaFoldDB" id="A0A654TU03"/>
<evidence type="ECO:0000313" key="4">
    <source>
        <dbReference type="Proteomes" id="UP000045842"/>
    </source>
</evidence>